<keyword evidence="1" id="KW-0812">Transmembrane</keyword>
<dbReference type="Proteomes" id="UP000259610">
    <property type="component" value="Unassembled WGS sequence"/>
</dbReference>
<evidence type="ECO:0000313" key="4">
    <source>
        <dbReference type="EMBL" id="HAE27068.1"/>
    </source>
</evidence>
<keyword evidence="1" id="KW-1133">Transmembrane helix</keyword>
<dbReference type="Pfam" id="PF16220">
    <property type="entry name" value="DUF4880"/>
    <property type="match status" value="1"/>
</dbReference>
<name>A0A3B9GXE7_9PROT</name>
<reference evidence="4 5" key="1">
    <citation type="journal article" date="2018" name="Nat. Biotechnol.">
        <title>A standardized bacterial taxonomy based on genome phylogeny substantially revises the tree of life.</title>
        <authorList>
            <person name="Parks D.H."/>
            <person name="Chuvochina M."/>
            <person name="Waite D.W."/>
            <person name="Rinke C."/>
            <person name="Skarshewski A."/>
            <person name="Chaumeil P.A."/>
            <person name="Hugenholtz P."/>
        </authorList>
    </citation>
    <scope>NUCLEOTIDE SEQUENCE [LARGE SCALE GENOMIC DNA]</scope>
    <source>
        <strain evidence="4">UBA8733</strain>
    </source>
</reference>
<dbReference type="InterPro" id="IPR032623">
    <property type="entry name" value="FecR_N"/>
</dbReference>
<dbReference type="EMBL" id="DMAN01000171">
    <property type="protein sequence ID" value="HAE27068.1"/>
    <property type="molecule type" value="Genomic_DNA"/>
</dbReference>
<protein>
    <recommendedName>
        <fullName evidence="6">Iron dicitrate transport regulator FecR</fullName>
    </recommendedName>
</protein>
<feature type="domain" description="FecR protein" evidence="2">
    <location>
        <begin position="140"/>
        <end position="230"/>
    </location>
</feature>
<evidence type="ECO:0000259" key="2">
    <source>
        <dbReference type="Pfam" id="PF04773"/>
    </source>
</evidence>
<dbReference type="AlphaFoldDB" id="A0A3B9GXE7"/>
<dbReference type="Pfam" id="PF04773">
    <property type="entry name" value="FecR"/>
    <property type="match status" value="1"/>
</dbReference>
<dbReference type="Gene3D" id="2.60.120.1440">
    <property type="match status" value="1"/>
</dbReference>
<gene>
    <name evidence="4" type="ORF">DCG58_07905</name>
</gene>
<dbReference type="PANTHER" id="PTHR30273:SF2">
    <property type="entry name" value="PROTEIN FECR"/>
    <property type="match status" value="1"/>
</dbReference>
<evidence type="ECO:0008006" key="6">
    <source>
        <dbReference type="Google" id="ProtNLM"/>
    </source>
</evidence>
<feature type="domain" description="FecR N-terminal" evidence="3">
    <location>
        <begin position="18"/>
        <end position="58"/>
    </location>
</feature>
<comment type="caution">
    <text evidence="4">The sequence shown here is derived from an EMBL/GenBank/DDBJ whole genome shotgun (WGS) entry which is preliminary data.</text>
</comment>
<sequence length="358" mass="38605">MTHNKKQTRHDDASLAEQAAAGWLMILAERRLTDDEAAAFDAWMKAAPENEETFRRQESAWRNLPHLGGVAGVEEFLKPSLYECAANAAYELRLQIAGALAGHGRLTGAFAAAMLVCAVGIAVLLRPGAAPDDDRQPLFTTQVAELRNLKLDDGSEVTLGAASALDVSFSPSERRVFLARGEAYFEVAKDPSRPFIVATPDAVVRVVGTKFDVKLGAESVRVAVSQGRVEVLQPVDEAAPLKDEDVKHVLLAGQSVVAGRKNKTQPVLPVDAADVAAWRDGMLVYVDAPLRDIIVDLNRYSRIPVELADPAMGDIQFTAAFNTAAPESMRSMINTALGLKEVNAGDRIILEPLQRSDG</sequence>
<evidence type="ECO:0000259" key="3">
    <source>
        <dbReference type="Pfam" id="PF16220"/>
    </source>
</evidence>
<dbReference type="PIRSF" id="PIRSF018266">
    <property type="entry name" value="FecR"/>
    <property type="match status" value="1"/>
</dbReference>
<feature type="transmembrane region" description="Helical" evidence="1">
    <location>
        <begin position="106"/>
        <end position="125"/>
    </location>
</feature>
<dbReference type="PANTHER" id="PTHR30273">
    <property type="entry name" value="PERIPLASMIC SIGNAL SENSOR AND SIGMA FACTOR ACTIVATOR FECR-RELATED"/>
    <property type="match status" value="1"/>
</dbReference>
<accession>A0A3B9GXE7</accession>
<proteinExistence type="predicted"/>
<dbReference type="RefSeq" id="WP_272988036.1">
    <property type="nucleotide sequence ID" value="NZ_CALCOC010000098.1"/>
</dbReference>
<evidence type="ECO:0000313" key="5">
    <source>
        <dbReference type="Proteomes" id="UP000259610"/>
    </source>
</evidence>
<dbReference type="Gene3D" id="3.55.50.30">
    <property type="match status" value="1"/>
</dbReference>
<organism evidence="4 5">
    <name type="scientific">Hyphomonas adhaerens</name>
    <dbReference type="NCBI Taxonomy" id="81029"/>
    <lineage>
        <taxon>Bacteria</taxon>
        <taxon>Pseudomonadati</taxon>
        <taxon>Pseudomonadota</taxon>
        <taxon>Alphaproteobacteria</taxon>
        <taxon>Hyphomonadales</taxon>
        <taxon>Hyphomonadaceae</taxon>
        <taxon>Hyphomonas</taxon>
    </lineage>
</organism>
<keyword evidence="1" id="KW-0472">Membrane</keyword>
<evidence type="ECO:0000256" key="1">
    <source>
        <dbReference type="SAM" id="Phobius"/>
    </source>
</evidence>
<dbReference type="InterPro" id="IPR006860">
    <property type="entry name" value="FecR"/>
</dbReference>
<dbReference type="GO" id="GO:0016989">
    <property type="term" value="F:sigma factor antagonist activity"/>
    <property type="evidence" value="ECO:0007669"/>
    <property type="project" value="TreeGrafter"/>
</dbReference>
<dbReference type="InterPro" id="IPR012373">
    <property type="entry name" value="Ferrdict_sens_TM"/>
</dbReference>